<dbReference type="GO" id="GO:0008320">
    <property type="term" value="F:protein transmembrane transporter activity"/>
    <property type="evidence" value="ECO:0007669"/>
    <property type="project" value="UniProtKB-UniRule"/>
</dbReference>
<evidence type="ECO:0000256" key="8">
    <source>
        <dbReference type="HAMAP-Rule" id="MF_00422"/>
    </source>
</evidence>
<dbReference type="NCBIfam" id="NF006910">
    <property type="entry name" value="PRK09400.1-6"/>
    <property type="match status" value="1"/>
</dbReference>
<organism evidence="9 10">
    <name type="scientific">Halolamina salifodinae</name>
    <dbReference type="NCBI Taxonomy" id="1202767"/>
    <lineage>
        <taxon>Archaea</taxon>
        <taxon>Methanobacteriati</taxon>
        <taxon>Methanobacteriota</taxon>
        <taxon>Stenosarchaea group</taxon>
        <taxon>Halobacteria</taxon>
        <taxon>Halobacteriales</taxon>
        <taxon>Haloferacaceae</taxon>
    </lineage>
</organism>
<evidence type="ECO:0000256" key="4">
    <source>
        <dbReference type="ARBA" id="ARBA00022989"/>
    </source>
</evidence>
<keyword evidence="5 8" id="KW-0811">Translocation</keyword>
<keyword evidence="8" id="KW-1003">Cell membrane</keyword>
<comment type="similarity">
    <text evidence="8">Belongs to the SecE/SEC61-gamma family.</text>
</comment>
<protein>
    <recommendedName>
        <fullName evidence="8">Protein translocase subunit SecE</fullName>
    </recommendedName>
    <alternativeName>
        <fullName evidence="8">Protein transport protein Sec61 gamma subunit homolog</fullName>
    </alternativeName>
</protein>
<dbReference type="GO" id="GO:0012505">
    <property type="term" value="C:endomembrane system"/>
    <property type="evidence" value="ECO:0007669"/>
    <property type="project" value="UniProtKB-SubCell"/>
</dbReference>
<dbReference type="InterPro" id="IPR001901">
    <property type="entry name" value="Translocase_SecE/Sec61-g"/>
</dbReference>
<evidence type="ECO:0000256" key="5">
    <source>
        <dbReference type="ARBA" id="ARBA00023010"/>
    </source>
</evidence>
<keyword evidence="10" id="KW-1185">Reference proteome</keyword>
<evidence type="ECO:0000256" key="7">
    <source>
        <dbReference type="ARBA" id="ARBA00037847"/>
    </source>
</evidence>
<dbReference type="GO" id="GO:0005886">
    <property type="term" value="C:plasma membrane"/>
    <property type="evidence" value="ECO:0007669"/>
    <property type="project" value="UniProtKB-SubCell"/>
</dbReference>
<dbReference type="AlphaFoldDB" id="A0A8T4GU19"/>
<dbReference type="EMBL" id="JAGGLC010000001">
    <property type="protein sequence ID" value="MBP1985573.1"/>
    <property type="molecule type" value="Genomic_DNA"/>
</dbReference>
<evidence type="ECO:0000313" key="9">
    <source>
        <dbReference type="EMBL" id="MBP1985573.1"/>
    </source>
</evidence>
<keyword evidence="4 8" id="KW-1133">Transmembrane helix</keyword>
<evidence type="ECO:0000256" key="2">
    <source>
        <dbReference type="ARBA" id="ARBA00022692"/>
    </source>
</evidence>
<proteinExistence type="inferred from homology"/>
<evidence type="ECO:0000313" key="10">
    <source>
        <dbReference type="Proteomes" id="UP000823736"/>
    </source>
</evidence>
<dbReference type="Proteomes" id="UP000823736">
    <property type="component" value="Unassembled WGS sequence"/>
</dbReference>
<reference evidence="9" key="1">
    <citation type="submission" date="2021-03" db="EMBL/GenBank/DDBJ databases">
        <title>Genomic Encyclopedia of Type Strains, Phase IV (KMG-IV): sequencing the most valuable type-strain genomes for metagenomic binning, comparative biology and taxonomic classification.</title>
        <authorList>
            <person name="Goeker M."/>
        </authorList>
    </citation>
    <scope>NUCLEOTIDE SEQUENCE</scope>
    <source>
        <strain evidence="9">DSM 26232</strain>
    </source>
</reference>
<comment type="function">
    <text evidence="8">Essential subunit of the Sec protein translocation channel SecYEG. Clamps together the 2 halves of SecY. May contact the channel plug during translocation.</text>
</comment>
<dbReference type="SUPFAM" id="SSF103456">
    <property type="entry name" value="Preprotein translocase SecE subunit"/>
    <property type="match status" value="1"/>
</dbReference>
<comment type="subcellular location">
    <subcellularLocation>
        <location evidence="8">Cell membrane</location>
        <topology evidence="8">Single-pass membrane protein</topology>
    </subcellularLocation>
    <subcellularLocation>
        <location evidence="7">Endomembrane system</location>
        <topology evidence="7">Single-pass membrane protein</topology>
    </subcellularLocation>
</comment>
<accession>A0A8T4GU19</accession>
<keyword evidence="6 8" id="KW-0472">Membrane</keyword>
<dbReference type="GO" id="GO:0006605">
    <property type="term" value="P:protein targeting"/>
    <property type="evidence" value="ECO:0007669"/>
    <property type="project" value="UniProtKB-UniRule"/>
</dbReference>
<evidence type="ECO:0000256" key="1">
    <source>
        <dbReference type="ARBA" id="ARBA00022448"/>
    </source>
</evidence>
<dbReference type="RefSeq" id="WP_209489300.1">
    <property type="nucleotide sequence ID" value="NZ_JAGGLC010000001.1"/>
</dbReference>
<dbReference type="GO" id="GO:0009306">
    <property type="term" value="P:protein secretion"/>
    <property type="evidence" value="ECO:0007669"/>
    <property type="project" value="UniProtKB-UniRule"/>
</dbReference>
<keyword evidence="2 8" id="KW-0812">Transmembrane</keyword>
<dbReference type="GO" id="GO:0065002">
    <property type="term" value="P:intracellular protein transmembrane transport"/>
    <property type="evidence" value="ECO:0007669"/>
    <property type="project" value="UniProtKB-UniRule"/>
</dbReference>
<keyword evidence="1 8" id="KW-0813">Transport</keyword>
<gene>
    <name evidence="8" type="primary">secE</name>
    <name evidence="9" type="ORF">J2753_000046</name>
</gene>
<comment type="subunit">
    <text evidence="8">Component of the Sec protein translocase complex. Heterotrimer consisting of SecY (alpha), SecG (beta) and SecE (gamma) subunits. The heterotrimers can form oligomers, although 1 heterotrimer is thought to be able to translocate proteins. Interacts with the ribosome. May interact with SecDF, and other proteins may be involved.</text>
</comment>
<dbReference type="InterPro" id="IPR023391">
    <property type="entry name" value="Prot_translocase_SecE_dom_sf"/>
</dbReference>
<feature type="transmembrane region" description="Helical" evidence="8">
    <location>
        <begin position="31"/>
        <end position="53"/>
    </location>
</feature>
<evidence type="ECO:0000256" key="3">
    <source>
        <dbReference type="ARBA" id="ARBA00022927"/>
    </source>
</evidence>
<evidence type="ECO:0000256" key="6">
    <source>
        <dbReference type="ARBA" id="ARBA00023136"/>
    </source>
</evidence>
<sequence length="61" mass="6590">MDVKYDLSEYIRVLKLASTPEWEEFSMVAKIAGAGIFLIGFLGFVMFAIMSFVPGAVPGGA</sequence>
<comment type="caution">
    <text evidence="9">The sequence shown here is derived from an EMBL/GenBank/DDBJ whole genome shotgun (WGS) entry which is preliminary data.</text>
</comment>
<dbReference type="NCBIfam" id="TIGR00327">
    <property type="entry name" value="secE_euk_arch"/>
    <property type="match status" value="1"/>
</dbReference>
<dbReference type="InterPro" id="IPR008158">
    <property type="entry name" value="Translocase_Sec61-g"/>
</dbReference>
<name>A0A8T4GU19_9EURY</name>
<dbReference type="HAMAP" id="MF_00422">
    <property type="entry name" value="SecE"/>
    <property type="match status" value="1"/>
</dbReference>
<keyword evidence="3 8" id="KW-0653">Protein transport</keyword>
<dbReference type="OrthoDB" id="52835at2157"/>
<dbReference type="Gene3D" id="1.20.5.820">
    <property type="entry name" value="Preprotein translocase SecE subunit"/>
    <property type="match status" value="1"/>
</dbReference>